<proteinExistence type="predicted"/>
<reference evidence="2" key="1">
    <citation type="submission" date="2018-05" db="EMBL/GenBank/DDBJ databases">
        <title>Draft genome of Mucuna pruriens seed.</title>
        <authorList>
            <person name="Nnadi N.E."/>
            <person name="Vos R."/>
            <person name="Hasami M.H."/>
            <person name="Devisetty U.K."/>
            <person name="Aguiy J.C."/>
        </authorList>
    </citation>
    <scope>NUCLEOTIDE SEQUENCE [LARGE SCALE GENOMIC DNA]</scope>
    <source>
        <strain evidence="2">JCA_2017</strain>
    </source>
</reference>
<dbReference type="OrthoDB" id="1861518at2759"/>
<dbReference type="Proteomes" id="UP000257109">
    <property type="component" value="Unassembled WGS sequence"/>
</dbReference>
<organism evidence="2 3">
    <name type="scientific">Mucuna pruriens</name>
    <name type="common">Velvet bean</name>
    <name type="synonym">Dolichos pruriens</name>
    <dbReference type="NCBI Taxonomy" id="157652"/>
    <lineage>
        <taxon>Eukaryota</taxon>
        <taxon>Viridiplantae</taxon>
        <taxon>Streptophyta</taxon>
        <taxon>Embryophyta</taxon>
        <taxon>Tracheophyta</taxon>
        <taxon>Spermatophyta</taxon>
        <taxon>Magnoliopsida</taxon>
        <taxon>eudicotyledons</taxon>
        <taxon>Gunneridae</taxon>
        <taxon>Pentapetalae</taxon>
        <taxon>rosids</taxon>
        <taxon>fabids</taxon>
        <taxon>Fabales</taxon>
        <taxon>Fabaceae</taxon>
        <taxon>Papilionoideae</taxon>
        <taxon>50 kb inversion clade</taxon>
        <taxon>NPAAA clade</taxon>
        <taxon>indigoferoid/millettioid clade</taxon>
        <taxon>Phaseoleae</taxon>
        <taxon>Mucuna</taxon>
    </lineage>
</organism>
<evidence type="ECO:0000313" key="3">
    <source>
        <dbReference type="Proteomes" id="UP000257109"/>
    </source>
</evidence>
<feature type="non-terminal residue" evidence="2">
    <location>
        <position position="1"/>
    </location>
</feature>
<accession>A0A371GNY6</accession>
<evidence type="ECO:0000313" key="2">
    <source>
        <dbReference type="EMBL" id="RDX92236.1"/>
    </source>
</evidence>
<gene>
    <name evidence="2" type="ORF">CR513_25669</name>
</gene>
<feature type="region of interest" description="Disordered" evidence="1">
    <location>
        <begin position="49"/>
        <end position="70"/>
    </location>
</feature>
<protein>
    <submittedName>
        <fullName evidence="2">Uncharacterized protein</fullName>
    </submittedName>
</protein>
<keyword evidence="3" id="KW-1185">Reference proteome</keyword>
<name>A0A371GNY6_MUCPR</name>
<feature type="compositionally biased region" description="Low complexity" evidence="1">
    <location>
        <begin position="52"/>
        <end position="65"/>
    </location>
</feature>
<dbReference type="EMBL" id="QJKJ01004919">
    <property type="protein sequence ID" value="RDX92236.1"/>
    <property type="molecule type" value="Genomic_DNA"/>
</dbReference>
<dbReference type="STRING" id="157652.A0A371GNY6"/>
<sequence length="277" mass="30006">MDSASVQIATSKFVLLPNASAAKVANPKKNNINFASNFRGSVTKIHAIPPNGSVSSSSSRGSVTSLKADENKRRSNLESLFCYDKGIPEERIEKPVGLCLEEKAIGNNARCTDCQAKGAVLCATCAGSGLYIDSILESQGIIVKVRCLANEESINGHFCGITLVHYKAPNSTHKTTYCTCSNPTKETEDPSEIQVYELLQSNSNEHLPSIRRCLHKPFVVNSNVDKTPPVPTNNKKRCNPHVATNTGEHELICVSSNQTCGSRKTPEEDNDRNKDGA</sequence>
<dbReference type="AlphaFoldDB" id="A0A371GNY6"/>
<comment type="caution">
    <text evidence="2">The sequence shown here is derived from an EMBL/GenBank/DDBJ whole genome shotgun (WGS) entry which is preliminary data.</text>
</comment>
<evidence type="ECO:0000256" key="1">
    <source>
        <dbReference type="SAM" id="MobiDB-lite"/>
    </source>
</evidence>